<proteinExistence type="predicted"/>
<accession>A0ABM1BJI1</accession>
<dbReference type="RefSeq" id="XP_013783248.2">
    <property type="nucleotide sequence ID" value="XM_013927794.2"/>
</dbReference>
<sequence length="338" mass="38568">MSTLLYKTLSDDYVTSKNKYWGSEVDLKMEKDAIVFGSMKVATNSRTPYTDATRCKKTANHIKRPMNAFMVWSQIERRKICEKQPDMHNAEISKRLGRRWKLLADKERQPFIEEAERLRILHMQEYPGYKYRPRKKVKATPKPEKKHKSFGDKGGRKSKQSRFYVCNNVSTSTSVSACSVNQKRLKLKLTIDRKFKESIRKSKEIPLSVNQLTPPAKVPCSPSRDEPSSPEGSNVSLYEDGRVTFDKNHLVLTTVKTEPVDISVCPVDVDTLTQVLSVPSPWDRELTTSNISPLTDFNALDTHSSSSGSHFEFPDYPTSEVTDILGEDWLDTSFASFI</sequence>
<dbReference type="PANTHER" id="PTHR10270">
    <property type="entry name" value="SOX TRANSCRIPTION FACTOR"/>
    <property type="match status" value="1"/>
</dbReference>
<dbReference type="PANTHER" id="PTHR10270:SF323">
    <property type="entry name" value="TRANSCRIPTION FACTOR SOX-14-RELATED"/>
    <property type="match status" value="1"/>
</dbReference>
<evidence type="ECO:0000313" key="6">
    <source>
        <dbReference type="RefSeq" id="XP_013783248.2"/>
    </source>
</evidence>
<name>A0ABM1BJI1_LIMPO</name>
<evidence type="ECO:0000259" key="4">
    <source>
        <dbReference type="PROSITE" id="PS50118"/>
    </source>
</evidence>
<gene>
    <name evidence="6" type="primary">LOC106467446</name>
</gene>
<dbReference type="Proteomes" id="UP000694941">
    <property type="component" value="Unplaced"/>
</dbReference>
<dbReference type="Gene3D" id="1.10.30.10">
    <property type="entry name" value="High mobility group box domain"/>
    <property type="match status" value="1"/>
</dbReference>
<dbReference type="InterPro" id="IPR009071">
    <property type="entry name" value="HMG_box_dom"/>
</dbReference>
<dbReference type="CDD" id="cd22029">
    <property type="entry name" value="HMG-box_SoxC"/>
    <property type="match status" value="1"/>
</dbReference>
<protein>
    <submittedName>
        <fullName evidence="6">Transcription factor Sox-11-B-like</fullName>
    </submittedName>
</protein>
<organism evidence="5 6">
    <name type="scientific">Limulus polyphemus</name>
    <name type="common">Atlantic horseshoe crab</name>
    <dbReference type="NCBI Taxonomy" id="6850"/>
    <lineage>
        <taxon>Eukaryota</taxon>
        <taxon>Metazoa</taxon>
        <taxon>Ecdysozoa</taxon>
        <taxon>Arthropoda</taxon>
        <taxon>Chelicerata</taxon>
        <taxon>Merostomata</taxon>
        <taxon>Xiphosura</taxon>
        <taxon>Limulidae</taxon>
        <taxon>Limulus</taxon>
    </lineage>
</organism>
<dbReference type="PROSITE" id="PS50118">
    <property type="entry name" value="HMG_BOX_2"/>
    <property type="match status" value="1"/>
</dbReference>
<feature type="region of interest" description="Disordered" evidence="3">
    <location>
        <begin position="211"/>
        <end position="237"/>
    </location>
</feature>
<dbReference type="SMART" id="SM00398">
    <property type="entry name" value="HMG"/>
    <property type="match status" value="1"/>
</dbReference>
<evidence type="ECO:0000256" key="1">
    <source>
        <dbReference type="ARBA" id="ARBA00023125"/>
    </source>
</evidence>
<feature type="DNA-binding region" description="HMG box" evidence="2">
    <location>
        <begin position="62"/>
        <end position="130"/>
    </location>
</feature>
<dbReference type="InterPro" id="IPR036910">
    <property type="entry name" value="HMG_box_dom_sf"/>
</dbReference>
<dbReference type="Pfam" id="PF00505">
    <property type="entry name" value="HMG_box"/>
    <property type="match status" value="1"/>
</dbReference>
<keyword evidence="2" id="KW-0539">Nucleus</keyword>
<feature type="region of interest" description="Disordered" evidence="3">
    <location>
        <begin position="135"/>
        <end position="158"/>
    </location>
</feature>
<feature type="domain" description="HMG box" evidence="4">
    <location>
        <begin position="62"/>
        <end position="130"/>
    </location>
</feature>
<dbReference type="InterPro" id="IPR050140">
    <property type="entry name" value="SRY-related_HMG-box_TF-like"/>
</dbReference>
<dbReference type="GeneID" id="106467446"/>
<dbReference type="SUPFAM" id="SSF47095">
    <property type="entry name" value="HMG-box"/>
    <property type="match status" value="1"/>
</dbReference>
<evidence type="ECO:0000256" key="2">
    <source>
        <dbReference type="PROSITE-ProRule" id="PRU00267"/>
    </source>
</evidence>
<evidence type="ECO:0000313" key="5">
    <source>
        <dbReference type="Proteomes" id="UP000694941"/>
    </source>
</evidence>
<reference evidence="6" key="1">
    <citation type="submission" date="2025-08" db="UniProtKB">
        <authorList>
            <consortium name="RefSeq"/>
        </authorList>
    </citation>
    <scope>IDENTIFICATION</scope>
    <source>
        <tissue evidence="6">Muscle</tissue>
    </source>
</reference>
<evidence type="ECO:0000256" key="3">
    <source>
        <dbReference type="SAM" id="MobiDB-lite"/>
    </source>
</evidence>
<keyword evidence="5" id="KW-1185">Reference proteome</keyword>
<keyword evidence="1 2" id="KW-0238">DNA-binding</keyword>
<feature type="compositionally biased region" description="Basic residues" evidence="3">
    <location>
        <begin position="135"/>
        <end position="148"/>
    </location>
</feature>